<dbReference type="AlphaFoldDB" id="A0A1Y3EBA9"/>
<accession>A0A1Y3EBA9</accession>
<dbReference type="Proteomes" id="UP000243006">
    <property type="component" value="Unassembled WGS sequence"/>
</dbReference>
<proteinExistence type="predicted"/>
<feature type="non-terminal residue" evidence="1">
    <location>
        <position position="1"/>
    </location>
</feature>
<evidence type="ECO:0000313" key="2">
    <source>
        <dbReference type="Proteomes" id="UP000243006"/>
    </source>
</evidence>
<dbReference type="EMBL" id="LVZM01018644">
    <property type="protein sequence ID" value="OUC41980.1"/>
    <property type="molecule type" value="Genomic_DNA"/>
</dbReference>
<reference evidence="1 2" key="1">
    <citation type="submission" date="2015-04" db="EMBL/GenBank/DDBJ databases">
        <title>Draft genome of the roundworm Trichinella nativa.</title>
        <authorList>
            <person name="Mitreva M."/>
        </authorList>
    </citation>
    <scope>NUCLEOTIDE SEQUENCE [LARGE SCALE GENOMIC DNA]</scope>
    <source>
        <strain evidence="1 2">ISS45</strain>
    </source>
</reference>
<organism evidence="1 2">
    <name type="scientific">Trichinella nativa</name>
    <dbReference type="NCBI Taxonomy" id="6335"/>
    <lineage>
        <taxon>Eukaryota</taxon>
        <taxon>Metazoa</taxon>
        <taxon>Ecdysozoa</taxon>
        <taxon>Nematoda</taxon>
        <taxon>Enoplea</taxon>
        <taxon>Dorylaimia</taxon>
        <taxon>Trichinellida</taxon>
        <taxon>Trichinellidae</taxon>
        <taxon>Trichinella</taxon>
    </lineage>
</organism>
<name>A0A1Y3EBA9_9BILA</name>
<feature type="non-terminal residue" evidence="1">
    <location>
        <position position="63"/>
    </location>
</feature>
<gene>
    <name evidence="1" type="ORF">D917_10538</name>
</gene>
<comment type="caution">
    <text evidence="1">The sequence shown here is derived from an EMBL/GenBank/DDBJ whole genome shotgun (WGS) entry which is preliminary data.</text>
</comment>
<protein>
    <submittedName>
        <fullName evidence="1">Uncharacterized protein</fullName>
    </submittedName>
</protein>
<sequence>SRKNAIYCSPDGLLNSDAGESFFEELRASCCCIQIFLGLASRNASSENIARALWEKCKKHDSE</sequence>
<evidence type="ECO:0000313" key="1">
    <source>
        <dbReference type="EMBL" id="OUC41980.1"/>
    </source>
</evidence>